<comment type="caution">
    <text evidence="1">The sequence shown here is derived from an EMBL/GenBank/DDBJ whole genome shotgun (WGS) entry which is preliminary data.</text>
</comment>
<gene>
    <name evidence="1" type="ORF">GCM10010201_35030</name>
</gene>
<dbReference type="Proteomes" id="UP001499978">
    <property type="component" value="Unassembled WGS sequence"/>
</dbReference>
<reference evidence="1 2" key="1">
    <citation type="journal article" date="2019" name="Int. J. Syst. Evol. Microbiol.">
        <title>The Global Catalogue of Microorganisms (GCM) 10K type strain sequencing project: providing services to taxonomists for standard genome sequencing and annotation.</title>
        <authorList>
            <consortium name="The Broad Institute Genomics Platform"/>
            <consortium name="The Broad Institute Genome Sequencing Center for Infectious Disease"/>
            <person name="Wu L."/>
            <person name="Ma J."/>
        </authorList>
    </citation>
    <scope>NUCLEOTIDE SEQUENCE [LARGE SCALE GENOMIC DNA]</scope>
    <source>
        <strain evidence="1 2">JCM 3367</strain>
    </source>
</reference>
<evidence type="ECO:0000313" key="2">
    <source>
        <dbReference type="Proteomes" id="UP001499978"/>
    </source>
</evidence>
<sequence length="172" mass="18989">MFVLRRLLFDLRCDYAVSEQVSLSSVPGMIDQPPPVSLLFAQHLAEDLSGIAEVVITYEHGGLAVGVSPDRPGARAFHWIDFGDEIIVEVGSVGGRWELAGSEEDLELLRSLVWSVIAGGVTEVFSFQRSRVTVTLPDGTRETETGYEGPGGCLPLPLWPRWSRTVKYLPYR</sequence>
<protein>
    <submittedName>
        <fullName evidence="1">Uncharacterized protein</fullName>
    </submittedName>
</protein>
<keyword evidence="2" id="KW-1185">Reference proteome</keyword>
<dbReference type="EMBL" id="BAAARY010000034">
    <property type="protein sequence ID" value="GAA2532527.1"/>
    <property type="molecule type" value="Genomic_DNA"/>
</dbReference>
<evidence type="ECO:0000313" key="1">
    <source>
        <dbReference type="EMBL" id="GAA2532527.1"/>
    </source>
</evidence>
<name>A0ABN3NU00_9ACTN</name>
<accession>A0ABN3NU00</accession>
<organism evidence="1 2">
    <name type="scientific">Pilimelia columellifera subsp. columellifera</name>
    <dbReference type="NCBI Taxonomy" id="706583"/>
    <lineage>
        <taxon>Bacteria</taxon>
        <taxon>Bacillati</taxon>
        <taxon>Actinomycetota</taxon>
        <taxon>Actinomycetes</taxon>
        <taxon>Micromonosporales</taxon>
        <taxon>Micromonosporaceae</taxon>
        <taxon>Pilimelia</taxon>
    </lineage>
</organism>
<proteinExistence type="predicted"/>